<dbReference type="EMBL" id="HACG01043054">
    <property type="protein sequence ID" value="CEK89919.1"/>
    <property type="molecule type" value="Transcribed_RNA"/>
</dbReference>
<gene>
    <name evidence="2" type="primary">ORF173632</name>
    <name evidence="1" type="synonym">ORF173629</name>
</gene>
<dbReference type="EMBL" id="HACG01043055">
    <property type="protein sequence ID" value="CEK89920.1"/>
    <property type="molecule type" value="Transcribed_RNA"/>
</dbReference>
<accession>A0A0B7BCR6</accession>
<protein>
    <submittedName>
        <fullName evidence="2">Uncharacterized protein</fullName>
    </submittedName>
</protein>
<reference evidence="2" key="1">
    <citation type="submission" date="2014-12" db="EMBL/GenBank/DDBJ databases">
        <title>Insight into the proteome of Arion vulgaris.</title>
        <authorList>
            <person name="Aradska J."/>
            <person name="Bulat T."/>
            <person name="Smidak R."/>
            <person name="Sarate P."/>
            <person name="Gangsoo J."/>
            <person name="Sialana F."/>
            <person name="Bilban M."/>
            <person name="Lubec G."/>
        </authorList>
    </citation>
    <scope>NUCLEOTIDE SEQUENCE</scope>
    <source>
        <tissue evidence="2">Skin</tissue>
    </source>
</reference>
<proteinExistence type="predicted"/>
<sequence>MNIKLDEIRRGDGIRKMPGQRIVTTVIRKRGCRYVGHTVKRNNKRITKQALKWETHGSRKKVCTET</sequence>
<organism evidence="2">
    <name type="scientific">Arion vulgaris</name>
    <dbReference type="NCBI Taxonomy" id="1028688"/>
    <lineage>
        <taxon>Eukaryota</taxon>
        <taxon>Metazoa</taxon>
        <taxon>Spiralia</taxon>
        <taxon>Lophotrochozoa</taxon>
        <taxon>Mollusca</taxon>
        <taxon>Gastropoda</taxon>
        <taxon>Heterobranchia</taxon>
        <taxon>Euthyneura</taxon>
        <taxon>Panpulmonata</taxon>
        <taxon>Eupulmonata</taxon>
        <taxon>Stylommatophora</taxon>
        <taxon>Helicina</taxon>
        <taxon>Arionoidea</taxon>
        <taxon>Arionidae</taxon>
        <taxon>Arion</taxon>
    </lineage>
</organism>
<dbReference type="AlphaFoldDB" id="A0A0B7BCR6"/>
<evidence type="ECO:0000313" key="2">
    <source>
        <dbReference type="EMBL" id="CEK89920.1"/>
    </source>
</evidence>
<name>A0A0B7BCR6_9EUPU</name>
<evidence type="ECO:0000313" key="1">
    <source>
        <dbReference type="EMBL" id="CEK89919.1"/>
    </source>
</evidence>